<accession>A0AAD7EEN9</accession>
<keyword evidence="1" id="KW-0472">Membrane</keyword>
<evidence type="ECO:0000313" key="2">
    <source>
        <dbReference type="EMBL" id="KAJ7318566.1"/>
    </source>
</evidence>
<proteinExistence type="predicted"/>
<keyword evidence="1" id="KW-0812">Transmembrane</keyword>
<comment type="caution">
    <text evidence="2">The sequence shown here is derived from an EMBL/GenBank/DDBJ whole genome shotgun (WGS) entry which is preliminary data.</text>
</comment>
<reference evidence="2" key="1">
    <citation type="submission" date="2023-03" db="EMBL/GenBank/DDBJ databases">
        <title>Massive genome expansion in bonnet fungi (Mycena s.s.) driven by repeated elements and novel gene families across ecological guilds.</title>
        <authorList>
            <consortium name="Lawrence Berkeley National Laboratory"/>
            <person name="Harder C.B."/>
            <person name="Miyauchi S."/>
            <person name="Viragh M."/>
            <person name="Kuo A."/>
            <person name="Thoen E."/>
            <person name="Andreopoulos B."/>
            <person name="Lu D."/>
            <person name="Skrede I."/>
            <person name="Drula E."/>
            <person name="Henrissat B."/>
            <person name="Morin E."/>
            <person name="Kohler A."/>
            <person name="Barry K."/>
            <person name="LaButti K."/>
            <person name="Morin E."/>
            <person name="Salamov A."/>
            <person name="Lipzen A."/>
            <person name="Mereny Z."/>
            <person name="Hegedus B."/>
            <person name="Baldrian P."/>
            <person name="Stursova M."/>
            <person name="Weitz H."/>
            <person name="Taylor A."/>
            <person name="Grigoriev I.V."/>
            <person name="Nagy L.G."/>
            <person name="Martin F."/>
            <person name="Kauserud H."/>
        </authorList>
    </citation>
    <scope>NUCLEOTIDE SEQUENCE</scope>
    <source>
        <strain evidence="2">CBHHK002</strain>
    </source>
</reference>
<dbReference type="EMBL" id="JARIHO010000057">
    <property type="protein sequence ID" value="KAJ7318566.1"/>
    <property type="molecule type" value="Genomic_DNA"/>
</dbReference>
<keyword evidence="3" id="KW-1185">Reference proteome</keyword>
<dbReference type="Proteomes" id="UP001218218">
    <property type="component" value="Unassembled WGS sequence"/>
</dbReference>
<evidence type="ECO:0000256" key="1">
    <source>
        <dbReference type="SAM" id="Phobius"/>
    </source>
</evidence>
<name>A0AAD7EEN9_9AGAR</name>
<dbReference type="AlphaFoldDB" id="A0AAD7EEN9"/>
<gene>
    <name evidence="2" type="ORF">DFH08DRAFT_819843</name>
</gene>
<protein>
    <submittedName>
        <fullName evidence="2">Uncharacterized protein</fullName>
    </submittedName>
</protein>
<organism evidence="2 3">
    <name type="scientific">Mycena albidolilacea</name>
    <dbReference type="NCBI Taxonomy" id="1033008"/>
    <lineage>
        <taxon>Eukaryota</taxon>
        <taxon>Fungi</taxon>
        <taxon>Dikarya</taxon>
        <taxon>Basidiomycota</taxon>
        <taxon>Agaricomycotina</taxon>
        <taxon>Agaricomycetes</taxon>
        <taxon>Agaricomycetidae</taxon>
        <taxon>Agaricales</taxon>
        <taxon>Marasmiineae</taxon>
        <taxon>Mycenaceae</taxon>
        <taxon>Mycena</taxon>
    </lineage>
</organism>
<feature type="transmembrane region" description="Helical" evidence="1">
    <location>
        <begin position="101"/>
        <end position="126"/>
    </location>
</feature>
<sequence>MLYTPPFEWSGGSDDFWTCERRDRLESGIHTLCVVRDAGRGFGWIDLQVVEDFLRFQGHETRTRQEEFDWSLERQSISVADTSREWGGSSREHGGQGTKQILLAFALASVVAAQASLIGLASHAWACTHLPSFPSPRQSAPKPYATGDSVGVVIYVTRISKSMVAAAIGSSLAVSFLVGIGTPFCFVHPARKQIRWASAPEVPLATTRTSPGGAISWRAKREAQRLTGPWKIGAEAVMYTHEKDVVATRILEDEEKDEDVPTYAD</sequence>
<feature type="transmembrane region" description="Helical" evidence="1">
    <location>
        <begin position="163"/>
        <end position="187"/>
    </location>
</feature>
<evidence type="ECO:0000313" key="3">
    <source>
        <dbReference type="Proteomes" id="UP001218218"/>
    </source>
</evidence>
<keyword evidence="1" id="KW-1133">Transmembrane helix</keyword>